<reference evidence="5" key="2">
    <citation type="journal article" date="2018" name="Plant J.">
        <title>The Sorghum bicolor reference genome: improved assembly, gene annotations, a transcriptome atlas, and signatures of genome organization.</title>
        <authorList>
            <person name="McCormick R.F."/>
            <person name="Truong S.K."/>
            <person name="Sreedasyam A."/>
            <person name="Jenkins J."/>
            <person name="Shu S."/>
            <person name="Sims D."/>
            <person name="Kennedy M."/>
            <person name="Amirebrahimi M."/>
            <person name="Weers B.D."/>
            <person name="McKinley B."/>
            <person name="Mattison A."/>
            <person name="Morishige D.T."/>
            <person name="Grimwood J."/>
            <person name="Schmutz J."/>
            <person name="Mullet J.E."/>
        </authorList>
    </citation>
    <scope>NUCLEOTIDE SEQUENCE [LARGE SCALE GENOMIC DNA]</scope>
    <source>
        <strain evidence="5">cv. BTx623</strain>
    </source>
</reference>
<dbReference type="Pfam" id="PF12937">
    <property type="entry name" value="F-box-like"/>
    <property type="match status" value="1"/>
</dbReference>
<dbReference type="InterPro" id="IPR001810">
    <property type="entry name" value="F-box_dom"/>
</dbReference>
<dbReference type="ExpressionAtlas" id="A0A1B6PNH9">
    <property type="expression patterns" value="baseline and differential"/>
</dbReference>
<protein>
    <submittedName>
        <fullName evidence="4">Uncharacterized protein</fullName>
    </submittedName>
</protein>
<dbReference type="OMA" id="RISMEEN"/>
<dbReference type="InterPro" id="IPR032675">
    <property type="entry name" value="LRR_dom_sf"/>
</dbReference>
<dbReference type="EMBL" id="CM000765">
    <property type="protein sequence ID" value="KXG27218.1"/>
    <property type="molecule type" value="Genomic_DNA"/>
</dbReference>
<dbReference type="InterPro" id="IPR055312">
    <property type="entry name" value="FBL15-like"/>
</dbReference>
<keyword evidence="5" id="KW-1185">Reference proteome</keyword>
<sequence>MQLRSGRRLVYPPPEQQGGGHRRRSQQSLEDRISSLPEDLLLEILVRLRSVAEAACAGAVSRGWRDLWTELPELTFWCANPLTVVSALAGITRSSVDLLDINLSSSWMEEDWGGDVSLLLLCAALVLPEKLIVSVMIHPTIEYAVELPCFECTSYLGLELMGSLPITLPQSGEFTALKNLHLQSCCIDLGALLLLCPCLRILNILNVSDLKHADTVIVHSPSLEELSLEITTHDICRIDIATPVLKEVTLHVDIAKGFSFSFSAPMLKKLSWDCTYSCVTVGFGQIWSLVSIKERKLDEFHVVSLIIMSSDNSNGLLDAEWSITQLIVHLPVTVFTVLELDLDIEGHTFGPMMLCLLRTQPIMQRLKVDLRRDKVRVSCPVNCPCEHPINWKSEDVSLSNLEVVEIHGLQGEDDEVDFLKIILRCATGLRRLTMTISDDISPSNNGYDKIRSIIKEYPDVEFHIIASGLRGFFILE</sequence>
<reference evidence="4 5" key="1">
    <citation type="journal article" date="2009" name="Nature">
        <title>The Sorghum bicolor genome and the diversification of grasses.</title>
        <authorList>
            <person name="Paterson A.H."/>
            <person name="Bowers J.E."/>
            <person name="Bruggmann R."/>
            <person name="Dubchak I."/>
            <person name="Grimwood J."/>
            <person name="Gundlach H."/>
            <person name="Haberer G."/>
            <person name="Hellsten U."/>
            <person name="Mitros T."/>
            <person name="Poliakov A."/>
            <person name="Schmutz J."/>
            <person name="Spannagl M."/>
            <person name="Tang H."/>
            <person name="Wang X."/>
            <person name="Wicker T."/>
            <person name="Bharti A.K."/>
            <person name="Chapman J."/>
            <person name="Feltus F.A."/>
            <person name="Gowik U."/>
            <person name="Grigoriev I.V."/>
            <person name="Lyons E."/>
            <person name="Maher C.A."/>
            <person name="Martis M."/>
            <person name="Narechania A."/>
            <person name="Otillar R.P."/>
            <person name="Penning B.W."/>
            <person name="Salamov A.A."/>
            <person name="Wang Y."/>
            <person name="Zhang L."/>
            <person name="Carpita N.C."/>
            <person name="Freeling M."/>
            <person name="Gingle A.R."/>
            <person name="Hash C.T."/>
            <person name="Keller B."/>
            <person name="Klein P."/>
            <person name="Kresovich S."/>
            <person name="McCann M.C."/>
            <person name="Ming R."/>
            <person name="Peterson D.G."/>
            <person name="Mehboob-ur-Rahman"/>
            <person name="Ware D."/>
            <person name="Westhoff P."/>
            <person name="Mayer K.F."/>
            <person name="Messing J."/>
            <person name="Rokhsar D.S."/>
        </authorList>
    </citation>
    <scope>NUCLEOTIDE SEQUENCE [LARGE SCALE GENOMIC DNA]</scope>
    <source>
        <strain evidence="5">cv. BTx623</strain>
    </source>
</reference>
<dbReference type="eggNOG" id="ENOG502R3Y7">
    <property type="taxonomic scope" value="Eukaryota"/>
</dbReference>
<evidence type="ECO:0000259" key="3">
    <source>
        <dbReference type="Pfam" id="PF12937"/>
    </source>
</evidence>
<name>A0A1B6PNH9_SORBI</name>
<organism evidence="4 5">
    <name type="scientific">Sorghum bicolor</name>
    <name type="common">Sorghum</name>
    <name type="synonym">Sorghum vulgare</name>
    <dbReference type="NCBI Taxonomy" id="4558"/>
    <lineage>
        <taxon>Eukaryota</taxon>
        <taxon>Viridiplantae</taxon>
        <taxon>Streptophyta</taxon>
        <taxon>Embryophyta</taxon>
        <taxon>Tracheophyta</taxon>
        <taxon>Spermatophyta</taxon>
        <taxon>Magnoliopsida</taxon>
        <taxon>Liliopsida</taxon>
        <taxon>Poales</taxon>
        <taxon>Poaceae</taxon>
        <taxon>PACMAD clade</taxon>
        <taxon>Panicoideae</taxon>
        <taxon>Andropogonodae</taxon>
        <taxon>Andropogoneae</taxon>
        <taxon>Sorghinae</taxon>
        <taxon>Sorghum</taxon>
    </lineage>
</organism>
<feature type="domain" description="FBD" evidence="2">
    <location>
        <begin position="398"/>
        <end position="433"/>
    </location>
</feature>
<evidence type="ECO:0000259" key="2">
    <source>
        <dbReference type="Pfam" id="PF08387"/>
    </source>
</evidence>
<dbReference type="Gene3D" id="3.80.10.10">
    <property type="entry name" value="Ribonuclease Inhibitor"/>
    <property type="match status" value="1"/>
</dbReference>
<proteinExistence type="predicted"/>
<dbReference type="InParanoid" id="A0A1B6PNH9"/>
<dbReference type="InterPro" id="IPR036047">
    <property type="entry name" value="F-box-like_dom_sf"/>
</dbReference>
<dbReference type="SUPFAM" id="SSF81383">
    <property type="entry name" value="F-box domain"/>
    <property type="match status" value="1"/>
</dbReference>
<dbReference type="OrthoDB" id="690108at2759"/>
<dbReference type="Pfam" id="PF08387">
    <property type="entry name" value="FBD"/>
    <property type="match status" value="1"/>
</dbReference>
<dbReference type="Proteomes" id="UP000000768">
    <property type="component" value="Chromosome 6"/>
</dbReference>
<evidence type="ECO:0000313" key="5">
    <source>
        <dbReference type="Proteomes" id="UP000000768"/>
    </source>
</evidence>
<dbReference type="PANTHER" id="PTHR34709">
    <property type="entry name" value="OS10G0396666 PROTEIN"/>
    <property type="match status" value="1"/>
</dbReference>
<dbReference type="Gramene" id="KXG27218">
    <property type="protein sequence ID" value="KXG27218"/>
    <property type="gene ID" value="SORBI_3006G232900"/>
</dbReference>
<dbReference type="PANTHER" id="PTHR34709:SF75">
    <property type="entry name" value="FBD DOMAIN-CONTAINING PROTEIN"/>
    <property type="match status" value="1"/>
</dbReference>
<gene>
    <name evidence="4" type="ORF">SORBI_3006G232900</name>
</gene>
<evidence type="ECO:0000313" key="4">
    <source>
        <dbReference type="EMBL" id="KXG27218.1"/>
    </source>
</evidence>
<feature type="region of interest" description="Disordered" evidence="1">
    <location>
        <begin position="1"/>
        <end position="28"/>
    </location>
</feature>
<accession>A0A1B6PNH9</accession>
<feature type="domain" description="F-box" evidence="3">
    <location>
        <begin position="33"/>
        <end position="67"/>
    </location>
</feature>
<dbReference type="AlphaFoldDB" id="A0A1B6PNH9"/>
<dbReference type="InterPro" id="IPR006566">
    <property type="entry name" value="FBD"/>
</dbReference>
<evidence type="ECO:0000256" key="1">
    <source>
        <dbReference type="SAM" id="MobiDB-lite"/>
    </source>
</evidence>